<dbReference type="OrthoDB" id="2589819at2759"/>
<organism evidence="2 3">
    <name type="scientific">Planoprotostelium fungivorum</name>
    <dbReference type="NCBI Taxonomy" id="1890364"/>
    <lineage>
        <taxon>Eukaryota</taxon>
        <taxon>Amoebozoa</taxon>
        <taxon>Evosea</taxon>
        <taxon>Variosea</taxon>
        <taxon>Cavosteliida</taxon>
        <taxon>Cavosteliaceae</taxon>
        <taxon>Planoprotostelium</taxon>
    </lineage>
</organism>
<proteinExistence type="predicted"/>
<evidence type="ECO:0008006" key="4">
    <source>
        <dbReference type="Google" id="ProtNLM"/>
    </source>
</evidence>
<comment type="caution">
    <text evidence="2">The sequence shown here is derived from an EMBL/GenBank/DDBJ whole genome shotgun (WGS) entry which is preliminary data.</text>
</comment>
<dbReference type="Pfam" id="PF14328">
    <property type="entry name" value="DUF4385"/>
    <property type="match status" value="1"/>
</dbReference>
<evidence type="ECO:0000256" key="1">
    <source>
        <dbReference type="SAM" id="MobiDB-lite"/>
    </source>
</evidence>
<feature type="compositionally biased region" description="Basic and acidic residues" evidence="1">
    <location>
        <begin position="221"/>
        <end position="240"/>
    </location>
</feature>
<feature type="region of interest" description="Disordered" evidence="1">
    <location>
        <begin position="148"/>
        <end position="170"/>
    </location>
</feature>
<feature type="region of interest" description="Disordered" evidence="1">
    <location>
        <begin position="213"/>
        <end position="254"/>
    </location>
</feature>
<name>A0A2P6NZX7_9EUKA</name>
<accession>A0A2P6NZX7</accession>
<gene>
    <name evidence="2" type="ORF">PROFUN_01342</name>
</gene>
<dbReference type="EMBL" id="MDYQ01000003">
    <property type="protein sequence ID" value="PRP89479.1"/>
    <property type="molecule type" value="Genomic_DNA"/>
</dbReference>
<evidence type="ECO:0000313" key="2">
    <source>
        <dbReference type="EMBL" id="PRP89479.1"/>
    </source>
</evidence>
<keyword evidence="3" id="KW-1185">Reference proteome</keyword>
<dbReference type="AlphaFoldDB" id="A0A2P6NZX7"/>
<protein>
    <recommendedName>
        <fullName evidence="4">DUF4385 domain containing protein</fullName>
    </recommendedName>
</protein>
<sequence>MWRVNPARHITLLRPLPLNNSRTFHASNTLTPKMPFDYSRDYRELNLREHPELYAVGKGEQGVLMVQPYKSEILPHWRFKNPEIARESSQKIYDMFLEYKKNDDFVGMDMARKFLMMGWTRARRYANHKSGQKYEKRTKKELEEYHAMTAEEKVDTNSERQGKRTKLENEEDLVKAEAAAIFRVLYLKAYEDPEYRQKMVEFKDKYEGSTKKVSAKKKVSVKGEKPSVKEEKRGIKREPQDDQPTLEQVIKKAK</sequence>
<reference evidence="2 3" key="1">
    <citation type="journal article" date="2018" name="Genome Biol. Evol.">
        <title>Multiple Roots of Fruiting Body Formation in Amoebozoa.</title>
        <authorList>
            <person name="Hillmann F."/>
            <person name="Forbes G."/>
            <person name="Novohradska S."/>
            <person name="Ferling I."/>
            <person name="Riege K."/>
            <person name="Groth M."/>
            <person name="Westermann M."/>
            <person name="Marz M."/>
            <person name="Spaller T."/>
            <person name="Winckler T."/>
            <person name="Schaap P."/>
            <person name="Glockner G."/>
        </authorList>
    </citation>
    <scope>NUCLEOTIDE SEQUENCE [LARGE SCALE GENOMIC DNA]</scope>
    <source>
        <strain evidence="2 3">Jena</strain>
    </source>
</reference>
<dbReference type="InParanoid" id="A0A2P6NZX7"/>
<dbReference type="Proteomes" id="UP000241769">
    <property type="component" value="Unassembled WGS sequence"/>
</dbReference>
<dbReference type="InterPro" id="IPR025494">
    <property type="entry name" value="DUF4385"/>
</dbReference>
<evidence type="ECO:0000313" key="3">
    <source>
        <dbReference type="Proteomes" id="UP000241769"/>
    </source>
</evidence>